<dbReference type="OrthoDB" id="6150532at2759"/>
<keyword evidence="6" id="KW-0239">DNA-directed DNA polymerase</keyword>
<evidence type="ECO:0000259" key="9">
    <source>
        <dbReference type="Pfam" id="PF03175"/>
    </source>
</evidence>
<accession>A0A8B8CL59</accession>
<evidence type="ECO:0000256" key="2">
    <source>
        <dbReference type="ARBA" id="ARBA00012417"/>
    </source>
</evidence>
<comment type="similarity">
    <text evidence="1">Belongs to the DNA polymerase type-B family.</text>
</comment>
<protein>
    <recommendedName>
        <fullName evidence="2">DNA-directed DNA polymerase</fullName>
        <ecNumber evidence="2">2.7.7.7</ecNumber>
    </recommendedName>
</protein>
<evidence type="ECO:0000256" key="8">
    <source>
        <dbReference type="ARBA" id="ARBA00049244"/>
    </source>
</evidence>
<organism evidence="10 11">
    <name type="scientific">Crassostrea virginica</name>
    <name type="common">Eastern oyster</name>
    <dbReference type="NCBI Taxonomy" id="6565"/>
    <lineage>
        <taxon>Eukaryota</taxon>
        <taxon>Metazoa</taxon>
        <taxon>Spiralia</taxon>
        <taxon>Lophotrochozoa</taxon>
        <taxon>Mollusca</taxon>
        <taxon>Bivalvia</taxon>
        <taxon>Autobranchia</taxon>
        <taxon>Pteriomorphia</taxon>
        <taxon>Ostreida</taxon>
        <taxon>Ostreoidea</taxon>
        <taxon>Ostreidae</taxon>
        <taxon>Crassostrea</taxon>
    </lineage>
</organism>
<dbReference type="SUPFAM" id="SSF53098">
    <property type="entry name" value="Ribonuclease H-like"/>
    <property type="match status" value="1"/>
</dbReference>
<evidence type="ECO:0000256" key="1">
    <source>
        <dbReference type="ARBA" id="ARBA00005755"/>
    </source>
</evidence>
<dbReference type="Gene3D" id="3.30.420.10">
    <property type="entry name" value="Ribonuclease H-like superfamily/Ribonuclease H"/>
    <property type="match status" value="1"/>
</dbReference>
<evidence type="ECO:0000313" key="11">
    <source>
        <dbReference type="RefSeq" id="XP_022316583.1"/>
    </source>
</evidence>
<sequence length="457" mass="52973">MRSLWAPAARISRTPDPKGFHGLATCHFPSRRRTSFRVFISVVNKDTIVIAHNFKGYHGQFILNYLVHTACITPTVIMNGNKILSMQALDLKFIDSFNYLPFALAKMPSAFGLKELKKGYFPHFFNTEANQNYVGPYPAASFYGPDDMTSSARSWYEKQQGKTFNFHEEFLSYCMSDVDILQRCCAQFRRTIHALVKVEPFREAITFASTANLAYRRRFMPQDSIAIIPKLGYHPARQFSLKASRWLSWLGRDLPIQHAWNGGEVQFDLATETHPHRTQYTYNSLYELTLARELTLKEQGFKLVTLWEHDFDKQFQKNDTFQDFIRELEFQPPLNPREALYGGRSNATRLYCVEGDMRYVDVCSLYPYVLKHKPFSLGHPEVITEDFQDVRSYFGIVLCRVLPPRGLYHPVLPYRTGGKLLFPLCRTCAEERPTDPHYRCCHSDAQRRFTEIGSLAN</sequence>
<dbReference type="PANTHER" id="PTHR33568">
    <property type="entry name" value="DNA POLYMERASE"/>
    <property type="match status" value="1"/>
</dbReference>
<dbReference type="InterPro" id="IPR004868">
    <property type="entry name" value="DNA-dir_DNA_pol_B_mt/vir"/>
</dbReference>
<name>A0A8B8CL59_CRAVI</name>
<dbReference type="EC" id="2.7.7.7" evidence="2"/>
<evidence type="ECO:0000256" key="3">
    <source>
        <dbReference type="ARBA" id="ARBA00022679"/>
    </source>
</evidence>
<reference evidence="11" key="1">
    <citation type="submission" date="2025-08" db="UniProtKB">
        <authorList>
            <consortium name="RefSeq"/>
        </authorList>
    </citation>
    <scope>IDENTIFICATION</scope>
    <source>
        <tissue evidence="11">Whole sample</tissue>
    </source>
</reference>
<keyword evidence="4" id="KW-0548">Nucleotidyltransferase</keyword>
<comment type="catalytic activity">
    <reaction evidence="8">
        <text>DNA(n) + a 2'-deoxyribonucleoside 5'-triphosphate = DNA(n+1) + diphosphate</text>
        <dbReference type="Rhea" id="RHEA:22508"/>
        <dbReference type="Rhea" id="RHEA-COMP:17339"/>
        <dbReference type="Rhea" id="RHEA-COMP:17340"/>
        <dbReference type="ChEBI" id="CHEBI:33019"/>
        <dbReference type="ChEBI" id="CHEBI:61560"/>
        <dbReference type="ChEBI" id="CHEBI:173112"/>
        <dbReference type="EC" id="2.7.7.7"/>
    </reaction>
</comment>
<keyword evidence="5" id="KW-0235">DNA replication</keyword>
<dbReference type="InterPro" id="IPR012337">
    <property type="entry name" value="RNaseH-like_sf"/>
</dbReference>
<dbReference type="GO" id="GO:0003887">
    <property type="term" value="F:DNA-directed DNA polymerase activity"/>
    <property type="evidence" value="ECO:0007669"/>
    <property type="project" value="UniProtKB-KW"/>
</dbReference>
<dbReference type="InterPro" id="IPR043502">
    <property type="entry name" value="DNA/RNA_pol_sf"/>
</dbReference>
<keyword evidence="7" id="KW-0238">DNA-binding</keyword>
<evidence type="ECO:0000256" key="6">
    <source>
        <dbReference type="ARBA" id="ARBA00022932"/>
    </source>
</evidence>
<dbReference type="AlphaFoldDB" id="A0A8B8CL59"/>
<dbReference type="Pfam" id="PF03175">
    <property type="entry name" value="DNA_pol_B_2"/>
    <property type="match status" value="2"/>
</dbReference>
<gene>
    <name evidence="11" type="primary">LOC111120149</name>
</gene>
<dbReference type="KEGG" id="cvn:111120149"/>
<proteinExistence type="inferred from homology"/>
<dbReference type="GO" id="GO:0006260">
    <property type="term" value="P:DNA replication"/>
    <property type="evidence" value="ECO:0007669"/>
    <property type="project" value="UniProtKB-KW"/>
</dbReference>
<dbReference type="Proteomes" id="UP000694844">
    <property type="component" value="Chromosome 2"/>
</dbReference>
<dbReference type="SUPFAM" id="SSF56672">
    <property type="entry name" value="DNA/RNA polymerases"/>
    <property type="match status" value="1"/>
</dbReference>
<keyword evidence="10" id="KW-1185">Reference proteome</keyword>
<dbReference type="InterPro" id="IPR036397">
    <property type="entry name" value="RNaseH_sf"/>
</dbReference>
<evidence type="ECO:0000256" key="7">
    <source>
        <dbReference type="ARBA" id="ARBA00023125"/>
    </source>
</evidence>
<dbReference type="GeneID" id="111120149"/>
<dbReference type="RefSeq" id="XP_022316583.1">
    <property type="nucleotide sequence ID" value="XM_022460875.1"/>
</dbReference>
<dbReference type="GO" id="GO:0003677">
    <property type="term" value="F:DNA binding"/>
    <property type="evidence" value="ECO:0007669"/>
    <property type="project" value="UniProtKB-KW"/>
</dbReference>
<feature type="domain" description="DNA-directed DNA polymerase family B mitochondria/virus" evidence="9">
    <location>
        <begin position="337"/>
        <end position="424"/>
    </location>
</feature>
<dbReference type="GO" id="GO:0000166">
    <property type="term" value="F:nucleotide binding"/>
    <property type="evidence" value="ECO:0007669"/>
    <property type="project" value="InterPro"/>
</dbReference>
<dbReference type="PANTHER" id="PTHR33568:SF3">
    <property type="entry name" value="DNA-DIRECTED DNA POLYMERASE"/>
    <property type="match status" value="1"/>
</dbReference>
<keyword evidence="3" id="KW-0808">Transferase</keyword>
<evidence type="ECO:0000313" key="10">
    <source>
        <dbReference type="Proteomes" id="UP000694844"/>
    </source>
</evidence>
<evidence type="ECO:0000256" key="5">
    <source>
        <dbReference type="ARBA" id="ARBA00022705"/>
    </source>
</evidence>
<feature type="domain" description="DNA-directed DNA polymerase family B mitochondria/virus" evidence="9">
    <location>
        <begin position="44"/>
        <end position="224"/>
    </location>
</feature>
<evidence type="ECO:0000256" key="4">
    <source>
        <dbReference type="ARBA" id="ARBA00022695"/>
    </source>
</evidence>